<dbReference type="EMBL" id="JAWWNJ010000058">
    <property type="protein sequence ID" value="KAK7013978.1"/>
    <property type="molecule type" value="Genomic_DNA"/>
</dbReference>
<keyword evidence="3" id="KW-1185">Reference proteome</keyword>
<evidence type="ECO:0000313" key="3">
    <source>
        <dbReference type="Proteomes" id="UP001362999"/>
    </source>
</evidence>
<comment type="caution">
    <text evidence="2">The sequence shown here is derived from an EMBL/GenBank/DDBJ whole genome shotgun (WGS) entry which is preliminary data.</text>
</comment>
<dbReference type="Proteomes" id="UP001362999">
    <property type="component" value="Unassembled WGS sequence"/>
</dbReference>
<evidence type="ECO:0000256" key="1">
    <source>
        <dbReference type="SAM" id="MobiDB-lite"/>
    </source>
</evidence>
<accession>A0AAW0AME9</accession>
<dbReference type="AlphaFoldDB" id="A0AAW0AME9"/>
<name>A0AAW0AME9_9AGAR</name>
<reference evidence="2 3" key="1">
    <citation type="journal article" date="2024" name="J Genomics">
        <title>Draft genome sequencing and assembly of Favolaschia claudopus CIRM-BRFM 2984 isolated from oak limbs.</title>
        <authorList>
            <person name="Navarro D."/>
            <person name="Drula E."/>
            <person name="Chaduli D."/>
            <person name="Cazenave R."/>
            <person name="Ahrendt S."/>
            <person name="Wang J."/>
            <person name="Lipzen A."/>
            <person name="Daum C."/>
            <person name="Barry K."/>
            <person name="Grigoriev I.V."/>
            <person name="Favel A."/>
            <person name="Rosso M.N."/>
            <person name="Martin F."/>
        </authorList>
    </citation>
    <scope>NUCLEOTIDE SEQUENCE [LARGE SCALE GENOMIC DNA]</scope>
    <source>
        <strain evidence="2 3">CIRM-BRFM 2984</strain>
    </source>
</reference>
<protein>
    <submittedName>
        <fullName evidence="2">Uncharacterized protein</fullName>
    </submittedName>
</protein>
<organism evidence="2 3">
    <name type="scientific">Favolaschia claudopus</name>
    <dbReference type="NCBI Taxonomy" id="2862362"/>
    <lineage>
        <taxon>Eukaryota</taxon>
        <taxon>Fungi</taxon>
        <taxon>Dikarya</taxon>
        <taxon>Basidiomycota</taxon>
        <taxon>Agaricomycotina</taxon>
        <taxon>Agaricomycetes</taxon>
        <taxon>Agaricomycetidae</taxon>
        <taxon>Agaricales</taxon>
        <taxon>Marasmiineae</taxon>
        <taxon>Mycenaceae</taxon>
        <taxon>Favolaschia</taxon>
    </lineage>
</organism>
<evidence type="ECO:0000313" key="2">
    <source>
        <dbReference type="EMBL" id="KAK7013978.1"/>
    </source>
</evidence>
<gene>
    <name evidence="2" type="ORF">R3P38DRAFT_2788230</name>
</gene>
<feature type="region of interest" description="Disordered" evidence="1">
    <location>
        <begin position="1"/>
        <end position="37"/>
    </location>
</feature>
<proteinExistence type="predicted"/>
<sequence>MEDTGGCRGRRGRAGGRATREQTAANPRGPHARKAHTGMNIILKLPSAGTVVGRRTCGSGGAGGSGFAPESAKQRDVTFGVGVGTGTDVAPGAAGGAVQAGWADFGVEHSGASYGGVDADSSVVGIEGEGCAAPLATEVGNGKIPSTTALMAHFKLRQAVPKPHQQLRGLPGESQYFLQKEALVITTPAAYPIESGFARRFSVWSAFRKYVEAGFRVHLNEYPRPHICGEDVNCPATLRSSDDAGCRFFAFPEWRYTGESGLPDPTCWTMGGSGCSKGILRRDGAPVNLVMCADRTAWLEAAEAYLSSDVGPMPFGGAPDYIVKRLTSDCFASHRDAHKPVEDPQDADTDFHGKPDCFNELPGETVTEILLHLFACFHIKTVLFKADRSKHCEICVRGRRSIHADTGSRTTPIKRVLVGNESPVDACLFVDRLNRATCVMRFWAYINEAGRTTSPP</sequence>